<name>A0ABY9H3V4_9GAMM</name>
<protein>
    <recommendedName>
        <fullName evidence="3">DNA-binding protein</fullName>
    </recommendedName>
</protein>
<reference evidence="1 2" key="1">
    <citation type="submission" date="2023-08" db="EMBL/GenBank/DDBJ databases">
        <title>Transcriptome Analysis of Halomonas alkalicola CICC 11012s to Identify the Genes Involved in Alkaline Tolerances.</title>
        <authorList>
            <person name="Zhai L."/>
        </authorList>
    </citation>
    <scope>NUCLEOTIDE SEQUENCE [LARGE SCALE GENOMIC DNA]</scope>
    <source>
        <strain evidence="1 2">CICC 11012s</strain>
    </source>
</reference>
<accession>A0ABY9H3V4</accession>
<keyword evidence="2" id="KW-1185">Reference proteome</keyword>
<dbReference type="Proteomes" id="UP001235344">
    <property type="component" value="Chromosome"/>
</dbReference>
<evidence type="ECO:0008006" key="3">
    <source>
        <dbReference type="Google" id="ProtNLM"/>
    </source>
</evidence>
<sequence>MATTIQPIVPQIPADQLANALARYREGFDPTLIELPEAAVFPHLIAAQPSTARKARVTGVLLGRPAPRFVKRGRSVRYRLSDVLAWLAAADSHGSTAAVAAAGQ</sequence>
<proteinExistence type="predicted"/>
<evidence type="ECO:0000313" key="1">
    <source>
        <dbReference type="EMBL" id="WLI72963.1"/>
    </source>
</evidence>
<dbReference type="EMBL" id="CP131913">
    <property type="protein sequence ID" value="WLI72963.1"/>
    <property type="molecule type" value="Genomic_DNA"/>
</dbReference>
<gene>
    <name evidence="1" type="ORF">B6N23_14580</name>
</gene>
<evidence type="ECO:0000313" key="2">
    <source>
        <dbReference type="Proteomes" id="UP001235344"/>
    </source>
</evidence>
<dbReference type="RefSeq" id="WP_305500177.1">
    <property type="nucleotide sequence ID" value="NZ_CP131913.1"/>
</dbReference>
<organism evidence="1 2">
    <name type="scientific">Halomonas alkalicola</name>
    <dbReference type="NCBI Taxonomy" id="1930622"/>
    <lineage>
        <taxon>Bacteria</taxon>
        <taxon>Pseudomonadati</taxon>
        <taxon>Pseudomonadota</taxon>
        <taxon>Gammaproteobacteria</taxon>
        <taxon>Oceanospirillales</taxon>
        <taxon>Halomonadaceae</taxon>
        <taxon>Halomonas</taxon>
    </lineage>
</organism>